<name>A0A5B8R538_9ZZZZ</name>
<dbReference type="EMBL" id="MN079076">
    <property type="protein sequence ID" value="QEA03869.1"/>
    <property type="molecule type" value="Genomic_DNA"/>
</dbReference>
<protein>
    <submittedName>
        <fullName evidence="1">Uncharacterized protein</fullName>
    </submittedName>
</protein>
<gene>
    <name evidence="1" type="ORF">KBTEX_00169</name>
</gene>
<accession>A0A5B8R538</accession>
<proteinExistence type="predicted"/>
<sequence>MFVDEQFLRVAEELGWDINSQIAKLEEFAELFGMSARLDMHLERRGVTGSARRDLKLVRNVYLEFVESMGNRGAMNHFLRNEMRLAAEAARAAEQAARETPAVPQAPAHHGWFARLRRRMQARA</sequence>
<dbReference type="AlphaFoldDB" id="A0A5B8R538"/>
<evidence type="ECO:0000313" key="1">
    <source>
        <dbReference type="EMBL" id="QEA03869.1"/>
    </source>
</evidence>
<organism evidence="1">
    <name type="scientific">uncultured organism</name>
    <dbReference type="NCBI Taxonomy" id="155900"/>
    <lineage>
        <taxon>unclassified sequences</taxon>
        <taxon>environmental samples</taxon>
    </lineage>
</organism>
<reference evidence="1" key="1">
    <citation type="submission" date="2019-06" db="EMBL/GenBank/DDBJ databases">
        <authorList>
            <person name="Murdoch R.W."/>
            <person name="Fathepure B."/>
        </authorList>
    </citation>
    <scope>NUCLEOTIDE SEQUENCE</scope>
</reference>